<feature type="domain" description="YetF C-terminal" evidence="1">
    <location>
        <begin position="14"/>
        <end position="77"/>
    </location>
</feature>
<comment type="caution">
    <text evidence="2">The sequence shown here is derived from an EMBL/GenBank/DDBJ whole genome shotgun (WGS) entry which is preliminary data.</text>
</comment>
<name>A0ABQ2F4B9_9DEIO</name>
<dbReference type="InterPro" id="IPR007353">
    <property type="entry name" value="DUF421"/>
</dbReference>
<accession>A0ABQ2F4B9</accession>
<dbReference type="Proteomes" id="UP000647587">
    <property type="component" value="Unassembled WGS sequence"/>
</dbReference>
<dbReference type="EMBL" id="BMPP01000023">
    <property type="protein sequence ID" value="GGK40642.1"/>
    <property type="molecule type" value="Genomic_DNA"/>
</dbReference>
<keyword evidence="3" id="KW-1185">Reference proteome</keyword>
<protein>
    <recommendedName>
        <fullName evidence="1">YetF C-terminal domain-containing protein</fullName>
    </recommendedName>
</protein>
<sequence length="94" mass="10333">MHWMLSALAFVLPWFGKLVKGTASVVVQDGVMQTGPMRRLLVTHDDLRLQASVDDTAIVQVTRLERSGQLSVITAKTGPTVQELRSKPACRLFG</sequence>
<evidence type="ECO:0000259" key="1">
    <source>
        <dbReference type="Pfam" id="PF04239"/>
    </source>
</evidence>
<dbReference type="Pfam" id="PF04239">
    <property type="entry name" value="DUF421"/>
    <property type="match status" value="1"/>
</dbReference>
<reference evidence="3" key="1">
    <citation type="journal article" date="2019" name="Int. J. Syst. Evol. Microbiol.">
        <title>The Global Catalogue of Microorganisms (GCM) 10K type strain sequencing project: providing services to taxonomists for standard genome sequencing and annotation.</title>
        <authorList>
            <consortium name="The Broad Institute Genomics Platform"/>
            <consortium name="The Broad Institute Genome Sequencing Center for Infectious Disease"/>
            <person name="Wu L."/>
            <person name="Ma J."/>
        </authorList>
    </citation>
    <scope>NUCLEOTIDE SEQUENCE [LARGE SCALE GENOMIC DNA]</scope>
    <source>
        <strain evidence="3">JCM 30331</strain>
    </source>
</reference>
<dbReference type="InterPro" id="IPR023090">
    <property type="entry name" value="UPF0702_alpha/beta_dom_sf"/>
</dbReference>
<proteinExistence type="predicted"/>
<evidence type="ECO:0000313" key="2">
    <source>
        <dbReference type="EMBL" id="GGK40642.1"/>
    </source>
</evidence>
<organism evidence="2 3">
    <name type="scientific">Deinococcus malanensis</name>
    <dbReference type="NCBI Taxonomy" id="1706855"/>
    <lineage>
        <taxon>Bacteria</taxon>
        <taxon>Thermotogati</taxon>
        <taxon>Deinococcota</taxon>
        <taxon>Deinococci</taxon>
        <taxon>Deinococcales</taxon>
        <taxon>Deinococcaceae</taxon>
        <taxon>Deinococcus</taxon>
    </lineage>
</organism>
<dbReference type="Gene3D" id="3.30.240.20">
    <property type="entry name" value="bsu07140 like domains"/>
    <property type="match status" value="1"/>
</dbReference>
<gene>
    <name evidence="2" type="ORF">GCM10008955_38040</name>
</gene>
<evidence type="ECO:0000313" key="3">
    <source>
        <dbReference type="Proteomes" id="UP000647587"/>
    </source>
</evidence>